<dbReference type="Proteomes" id="UP001486888">
    <property type="component" value="Chromosome"/>
</dbReference>
<dbReference type="AlphaFoldDB" id="A0AAU6WB79"/>
<keyword evidence="3" id="KW-1185">Reference proteome</keyword>
<keyword evidence="1" id="KW-0812">Transmembrane</keyword>
<feature type="transmembrane region" description="Helical" evidence="1">
    <location>
        <begin position="41"/>
        <end position="61"/>
    </location>
</feature>
<protein>
    <submittedName>
        <fullName evidence="2">Uncharacterized protein</fullName>
    </submittedName>
</protein>
<dbReference type="RefSeq" id="WP_345470191.1">
    <property type="nucleotide sequence ID" value="NZ_CP125942.1"/>
</dbReference>
<name>A0AAU6WB79_9MICC</name>
<evidence type="ECO:0000313" key="3">
    <source>
        <dbReference type="Proteomes" id="UP001486888"/>
    </source>
</evidence>
<gene>
    <name evidence="2" type="ORF">QMQ05_11585</name>
</gene>
<dbReference type="KEGG" id="gey:QMQ05_11585"/>
<evidence type="ECO:0000313" key="2">
    <source>
        <dbReference type="EMBL" id="XAO44995.1"/>
    </source>
</evidence>
<keyword evidence="1" id="KW-0472">Membrane</keyword>
<accession>A0AAU6WB79</accession>
<feature type="transmembrane region" description="Helical" evidence="1">
    <location>
        <begin position="12"/>
        <end position="35"/>
    </location>
</feature>
<proteinExistence type="predicted"/>
<sequence>MKKPDKVLVQRVGLYLTIAIAGLALLLGAYCLIAQRSVLAAIQNLWIALVFALIASAAAAVRDHRADAE</sequence>
<evidence type="ECO:0000256" key="1">
    <source>
        <dbReference type="SAM" id="Phobius"/>
    </source>
</evidence>
<organism evidence="2 3">
    <name type="scientific">Glutamicibacter ectropisis</name>
    <dbReference type="NCBI Taxonomy" id="3046593"/>
    <lineage>
        <taxon>Bacteria</taxon>
        <taxon>Bacillati</taxon>
        <taxon>Actinomycetota</taxon>
        <taxon>Actinomycetes</taxon>
        <taxon>Micrococcales</taxon>
        <taxon>Micrococcaceae</taxon>
        <taxon>Glutamicibacter</taxon>
    </lineage>
</organism>
<reference evidence="2 3" key="1">
    <citation type="submission" date="2023-05" db="EMBL/GenBank/DDBJ databases">
        <title>Glutamicibacter sp. B1, complete genome.</title>
        <authorList>
            <person name="Long Y.H."/>
            <person name="Fang T."/>
            <person name="Li X.Y."/>
        </authorList>
    </citation>
    <scope>NUCLEOTIDE SEQUENCE [LARGE SCALE GENOMIC DNA]</scope>
    <source>
        <strain evidence="2 3">B1</strain>
    </source>
</reference>
<dbReference type="EMBL" id="CP125942">
    <property type="protein sequence ID" value="XAO44995.1"/>
    <property type="molecule type" value="Genomic_DNA"/>
</dbReference>
<keyword evidence="1" id="KW-1133">Transmembrane helix</keyword>